<keyword evidence="1" id="KW-0812">Transmembrane</keyword>
<name>A0A3S5F252_SERFO</name>
<reference evidence="2 3" key="1">
    <citation type="submission" date="2018-12" db="EMBL/GenBank/DDBJ databases">
        <authorList>
            <consortium name="Pathogen Informatics"/>
        </authorList>
    </citation>
    <scope>NUCLEOTIDE SEQUENCE [LARGE SCALE GENOMIC DNA]</scope>
    <source>
        <strain evidence="2 3">NCTC13193</strain>
    </source>
</reference>
<dbReference type="AlphaFoldDB" id="A0A3S5F252"/>
<sequence>MKPDKPGCGLLFIPVALFNILILKIIYFHCALDLLENLTVKKRASMIKSYSPVNEVPR</sequence>
<protein>
    <submittedName>
        <fullName evidence="2">Uncharacterized protein</fullName>
    </submittedName>
</protein>
<organism evidence="2 3">
    <name type="scientific">Serratia fonticola</name>
    <dbReference type="NCBI Taxonomy" id="47917"/>
    <lineage>
        <taxon>Bacteria</taxon>
        <taxon>Pseudomonadati</taxon>
        <taxon>Pseudomonadota</taxon>
        <taxon>Gammaproteobacteria</taxon>
        <taxon>Enterobacterales</taxon>
        <taxon>Yersiniaceae</taxon>
        <taxon>Serratia</taxon>
    </lineage>
</organism>
<evidence type="ECO:0000313" key="2">
    <source>
        <dbReference type="EMBL" id="VEI68425.1"/>
    </source>
</evidence>
<gene>
    <name evidence="2" type="ORF">NCTC13193_02313</name>
</gene>
<keyword evidence="1" id="KW-1133">Transmembrane helix</keyword>
<evidence type="ECO:0000313" key="3">
    <source>
        <dbReference type="Proteomes" id="UP000270487"/>
    </source>
</evidence>
<feature type="transmembrane region" description="Helical" evidence="1">
    <location>
        <begin position="12"/>
        <end position="35"/>
    </location>
</feature>
<proteinExistence type="predicted"/>
<keyword evidence="1" id="KW-0472">Membrane</keyword>
<dbReference type="Proteomes" id="UP000270487">
    <property type="component" value="Chromosome"/>
</dbReference>
<dbReference type="EMBL" id="LR134492">
    <property type="protein sequence ID" value="VEI68425.1"/>
    <property type="molecule type" value="Genomic_DNA"/>
</dbReference>
<accession>A0A3S5F252</accession>
<evidence type="ECO:0000256" key="1">
    <source>
        <dbReference type="SAM" id="Phobius"/>
    </source>
</evidence>